<proteinExistence type="predicted"/>
<organism evidence="1 2">
    <name type="scientific">Enterococcus rivorum</name>
    <dbReference type="NCBI Taxonomy" id="762845"/>
    <lineage>
        <taxon>Bacteria</taxon>
        <taxon>Bacillati</taxon>
        <taxon>Bacillota</taxon>
        <taxon>Bacilli</taxon>
        <taxon>Lactobacillales</taxon>
        <taxon>Enterococcaceae</taxon>
        <taxon>Enterococcus</taxon>
    </lineage>
</organism>
<dbReference type="AlphaFoldDB" id="A0A1E5L0C0"/>
<comment type="caution">
    <text evidence="1">The sequence shown here is derived from an EMBL/GenBank/DDBJ whole genome shotgun (WGS) entry which is preliminary data.</text>
</comment>
<keyword evidence="2" id="KW-1185">Reference proteome</keyword>
<gene>
    <name evidence="1" type="ORF">BCR26_08745</name>
</gene>
<dbReference type="EMBL" id="MIEK01000005">
    <property type="protein sequence ID" value="OEH83557.1"/>
    <property type="molecule type" value="Genomic_DNA"/>
</dbReference>
<evidence type="ECO:0000313" key="2">
    <source>
        <dbReference type="Proteomes" id="UP000095256"/>
    </source>
</evidence>
<dbReference type="RefSeq" id="WP_069697430.1">
    <property type="nucleotide sequence ID" value="NZ_JAGGMA010000012.1"/>
</dbReference>
<name>A0A1E5L0C0_9ENTE</name>
<dbReference type="Proteomes" id="UP000095256">
    <property type="component" value="Unassembled WGS sequence"/>
</dbReference>
<sequence>MIQPKFIHYSLNNNYFKIKYYDVIPAFTIETISILLDTHNFLGVDLSKNISIVYSLNEHNTCSLKVHWDNKVEIIDSDNFLLVGRDQNNKLIPLDPIGEYEVALFLKSITVEVTPT</sequence>
<accession>A0A1E5L0C0</accession>
<evidence type="ECO:0000313" key="1">
    <source>
        <dbReference type="EMBL" id="OEH83557.1"/>
    </source>
</evidence>
<reference evidence="1 2" key="1">
    <citation type="submission" date="2016-09" db="EMBL/GenBank/DDBJ databases">
        <authorList>
            <person name="Capua I."/>
            <person name="De Benedictis P."/>
            <person name="Joannis T."/>
            <person name="Lombin L.H."/>
            <person name="Cattoli G."/>
        </authorList>
    </citation>
    <scope>NUCLEOTIDE SEQUENCE [LARGE SCALE GENOMIC DNA]</scope>
    <source>
        <strain evidence="1 2">LMG 25899</strain>
    </source>
</reference>
<protein>
    <submittedName>
        <fullName evidence="1">Uncharacterized protein</fullName>
    </submittedName>
</protein>